<sequence>MSRNKRLDRNERLKILKSGNVELIKSTFNRKNILRKLGYGTGENLPIYVAIQNRCDFEIIKYFISLGANLDSPEFYSTDLAYSSPLSIVCRSNPLDLKLLKYLLQHGSNPNIGSATRYYYQDSRYTSDRFDGYYPDCSCWGQSKVSPISTLIKTNQKNYFQGIKLLIKYGAVEKTTNLVIKNPEDKELVLECISNDRVLFLSDFKKCNKILETDIKIFGMSLNRSLILLRCGIDPDTFKMIIEENLTEQKFQSVYIYIYCLSHTLEYNRQSEYLKIFGLKYEDVTYRLTTHLLTLSQNKQCKNFKYIVNNHTILLDKFILQIRSNLFRTLFNTLDKNIDSLEDQSNFSYKALNIFFKFLYNYIIDVEDEELKNEILEVADYFQISDELYKSLQSILP</sequence>
<dbReference type="AlphaFoldDB" id="A0AAV7Y7I2"/>
<dbReference type="InterPro" id="IPR002110">
    <property type="entry name" value="Ankyrin_rpt"/>
</dbReference>
<dbReference type="InterPro" id="IPR011333">
    <property type="entry name" value="SKP1/BTB/POZ_sf"/>
</dbReference>
<accession>A0AAV7Y7I2</accession>
<dbReference type="InterPro" id="IPR036770">
    <property type="entry name" value="Ankyrin_rpt-contain_sf"/>
</dbReference>
<comment type="caution">
    <text evidence="2">The sequence shown here is derived from an EMBL/GenBank/DDBJ whole genome shotgun (WGS) entry which is preliminary data.</text>
</comment>
<feature type="domain" description="BTB" evidence="1">
    <location>
        <begin position="302"/>
        <end position="368"/>
    </location>
</feature>
<reference evidence="2" key="1">
    <citation type="submission" date="2022-08" db="EMBL/GenBank/DDBJ databases">
        <title>Novel sulphate-reducing endosymbionts in the free-living metamonad Anaeramoeba.</title>
        <authorList>
            <person name="Jerlstrom-Hultqvist J."/>
            <person name="Cepicka I."/>
            <person name="Gallot-Lavallee L."/>
            <person name="Salas-Leiva D."/>
            <person name="Curtis B.A."/>
            <person name="Zahonova K."/>
            <person name="Pipaliya S."/>
            <person name="Dacks J."/>
            <person name="Roger A.J."/>
        </authorList>
    </citation>
    <scope>NUCLEOTIDE SEQUENCE</scope>
    <source>
        <strain evidence="2">Busselton2</strain>
    </source>
</reference>
<dbReference type="SMART" id="SM00248">
    <property type="entry name" value="ANK"/>
    <property type="match status" value="2"/>
</dbReference>
<dbReference type="EMBL" id="JANTQA010000070">
    <property type="protein sequence ID" value="KAJ3425787.1"/>
    <property type="molecule type" value="Genomic_DNA"/>
</dbReference>
<dbReference type="SUPFAM" id="SSF48403">
    <property type="entry name" value="Ankyrin repeat"/>
    <property type="match status" value="1"/>
</dbReference>
<dbReference type="Proteomes" id="UP001146793">
    <property type="component" value="Unassembled WGS sequence"/>
</dbReference>
<protein>
    <submittedName>
        <fullName evidence="2">Ankyrin repeat protein</fullName>
    </submittedName>
</protein>
<name>A0AAV7Y7I2_9EUKA</name>
<dbReference type="Pfam" id="PF00651">
    <property type="entry name" value="BTB"/>
    <property type="match status" value="1"/>
</dbReference>
<dbReference type="Gene3D" id="1.25.40.20">
    <property type="entry name" value="Ankyrin repeat-containing domain"/>
    <property type="match status" value="1"/>
</dbReference>
<gene>
    <name evidence="2" type="ORF">M0812_28233</name>
</gene>
<dbReference type="Gene3D" id="3.30.710.10">
    <property type="entry name" value="Potassium Channel Kv1.1, Chain A"/>
    <property type="match status" value="1"/>
</dbReference>
<proteinExistence type="predicted"/>
<evidence type="ECO:0000313" key="2">
    <source>
        <dbReference type="EMBL" id="KAJ3425787.1"/>
    </source>
</evidence>
<organism evidence="2 3">
    <name type="scientific">Anaeramoeba flamelloides</name>
    <dbReference type="NCBI Taxonomy" id="1746091"/>
    <lineage>
        <taxon>Eukaryota</taxon>
        <taxon>Metamonada</taxon>
        <taxon>Anaeramoebidae</taxon>
        <taxon>Anaeramoeba</taxon>
    </lineage>
</organism>
<evidence type="ECO:0000259" key="1">
    <source>
        <dbReference type="PROSITE" id="PS50097"/>
    </source>
</evidence>
<dbReference type="SUPFAM" id="SSF54695">
    <property type="entry name" value="POZ domain"/>
    <property type="match status" value="1"/>
</dbReference>
<dbReference type="InterPro" id="IPR000210">
    <property type="entry name" value="BTB/POZ_dom"/>
</dbReference>
<evidence type="ECO:0000313" key="3">
    <source>
        <dbReference type="Proteomes" id="UP001146793"/>
    </source>
</evidence>
<dbReference type="PROSITE" id="PS50097">
    <property type="entry name" value="BTB"/>
    <property type="match status" value="1"/>
</dbReference>